<comment type="subcellular location">
    <subcellularLocation>
        <location evidence="2">Cell membrane</location>
        <topology evidence="2">Multi-pass membrane protein</topology>
    </subcellularLocation>
</comment>
<evidence type="ECO:0000256" key="12">
    <source>
        <dbReference type="ARBA" id="ARBA00023012"/>
    </source>
</evidence>
<accession>A0A2G4R3D7</accession>
<feature type="transmembrane region" description="Helical" evidence="14">
    <location>
        <begin position="287"/>
        <end position="309"/>
    </location>
</feature>
<dbReference type="AlphaFoldDB" id="A0A2G4R3D7"/>
<comment type="catalytic activity">
    <reaction evidence="1">
        <text>ATP + protein L-histidine = ADP + protein N-phospho-L-histidine.</text>
        <dbReference type="EC" id="2.7.13.3"/>
    </reaction>
</comment>
<dbReference type="Gene3D" id="6.10.340.10">
    <property type="match status" value="1"/>
</dbReference>
<evidence type="ECO:0000256" key="6">
    <source>
        <dbReference type="ARBA" id="ARBA00022679"/>
    </source>
</evidence>
<dbReference type="EC" id="2.7.13.3" evidence="3"/>
<keyword evidence="13 14" id="KW-0472">Membrane</keyword>
<evidence type="ECO:0000256" key="10">
    <source>
        <dbReference type="ARBA" id="ARBA00022840"/>
    </source>
</evidence>
<name>A0A2G4R3D7_9BACT</name>
<evidence type="ECO:0000256" key="3">
    <source>
        <dbReference type="ARBA" id="ARBA00012438"/>
    </source>
</evidence>
<dbReference type="InterPro" id="IPR029151">
    <property type="entry name" value="Sensor-like_sf"/>
</dbReference>
<evidence type="ECO:0000259" key="15">
    <source>
        <dbReference type="Pfam" id="PF02743"/>
    </source>
</evidence>
<keyword evidence="11 14" id="KW-1133">Transmembrane helix</keyword>
<feature type="transmembrane region" description="Helical" evidence="14">
    <location>
        <begin position="12"/>
        <end position="31"/>
    </location>
</feature>
<dbReference type="CDD" id="cd12913">
    <property type="entry name" value="PDC1_MCP_like"/>
    <property type="match status" value="1"/>
</dbReference>
<dbReference type="InterPro" id="IPR050398">
    <property type="entry name" value="HssS/ArlS-like"/>
</dbReference>
<dbReference type="Proteomes" id="UP000237472">
    <property type="component" value="Unassembled WGS sequence"/>
</dbReference>
<evidence type="ECO:0000256" key="13">
    <source>
        <dbReference type="ARBA" id="ARBA00023136"/>
    </source>
</evidence>
<feature type="domain" description="Cache" evidence="15">
    <location>
        <begin position="55"/>
        <end position="229"/>
    </location>
</feature>
<keyword evidence="5" id="KW-0597">Phosphoprotein</keyword>
<comment type="caution">
    <text evidence="16">The sequence shown here is derived from an EMBL/GenBank/DDBJ whole genome shotgun (WGS) entry which is preliminary data.</text>
</comment>
<dbReference type="RefSeq" id="WP_212990021.1">
    <property type="nucleotide sequence ID" value="NZ_LDWY01000042.1"/>
</dbReference>
<evidence type="ECO:0000256" key="8">
    <source>
        <dbReference type="ARBA" id="ARBA00022741"/>
    </source>
</evidence>
<evidence type="ECO:0000256" key="2">
    <source>
        <dbReference type="ARBA" id="ARBA00004651"/>
    </source>
</evidence>
<keyword evidence="6" id="KW-0808">Transferase</keyword>
<dbReference type="Gene3D" id="3.30.450.20">
    <property type="entry name" value="PAS domain"/>
    <property type="match status" value="1"/>
</dbReference>
<keyword evidence="8" id="KW-0547">Nucleotide-binding</keyword>
<dbReference type="GO" id="GO:0005886">
    <property type="term" value="C:plasma membrane"/>
    <property type="evidence" value="ECO:0007669"/>
    <property type="project" value="UniProtKB-SubCell"/>
</dbReference>
<evidence type="ECO:0000256" key="4">
    <source>
        <dbReference type="ARBA" id="ARBA00022475"/>
    </source>
</evidence>
<dbReference type="EMBL" id="LDWY01000042">
    <property type="protein sequence ID" value="PHY91083.1"/>
    <property type="molecule type" value="Genomic_DNA"/>
</dbReference>
<keyword evidence="9" id="KW-0418">Kinase</keyword>
<dbReference type="PROSITE" id="PS51257">
    <property type="entry name" value="PROKAR_LIPOPROTEIN"/>
    <property type="match status" value="1"/>
</dbReference>
<dbReference type="PANTHER" id="PTHR45528:SF1">
    <property type="entry name" value="SENSOR HISTIDINE KINASE CPXA"/>
    <property type="match status" value="1"/>
</dbReference>
<evidence type="ECO:0000256" key="9">
    <source>
        <dbReference type="ARBA" id="ARBA00022777"/>
    </source>
</evidence>
<evidence type="ECO:0000313" key="16">
    <source>
        <dbReference type="EMBL" id="PHY91083.1"/>
    </source>
</evidence>
<keyword evidence="12" id="KW-0902">Two-component regulatory system</keyword>
<dbReference type="InterPro" id="IPR033479">
    <property type="entry name" value="dCache_1"/>
</dbReference>
<reference evidence="17" key="1">
    <citation type="submission" date="2015-06" db="EMBL/GenBank/DDBJ databases">
        <authorList>
            <person name="Parisi A."/>
            <person name="Chiara M."/>
            <person name="Florio D."/>
            <person name="Miccolupo A."/>
            <person name="Manzari C."/>
            <person name="Mion D."/>
            <person name="Caruso M."/>
            <person name="D'erchia A.M."/>
            <person name="Zanoni R."/>
        </authorList>
    </citation>
    <scope>NUCLEOTIDE SEQUENCE [LARGE SCALE GENOMIC DNA]</scope>
    <source>
        <strain evidence="17">73/13</strain>
    </source>
</reference>
<proteinExistence type="predicted"/>
<keyword evidence="7 14" id="KW-0812">Transmembrane</keyword>
<organism evidence="16 17">
    <name type="scientific">Campylobacter vulpis</name>
    <dbReference type="NCBI Taxonomy" id="1655500"/>
    <lineage>
        <taxon>Bacteria</taxon>
        <taxon>Pseudomonadati</taxon>
        <taxon>Campylobacterota</taxon>
        <taxon>Epsilonproteobacteria</taxon>
        <taxon>Campylobacterales</taxon>
        <taxon>Campylobacteraceae</taxon>
        <taxon>Campylobacter</taxon>
    </lineage>
</organism>
<dbReference type="GO" id="GO:0000160">
    <property type="term" value="P:phosphorelay signal transduction system"/>
    <property type="evidence" value="ECO:0007669"/>
    <property type="project" value="UniProtKB-KW"/>
</dbReference>
<evidence type="ECO:0000313" key="17">
    <source>
        <dbReference type="Proteomes" id="UP000237472"/>
    </source>
</evidence>
<gene>
    <name evidence="16" type="ORF">AA994_03340</name>
</gene>
<keyword evidence="4" id="KW-1003">Cell membrane</keyword>
<evidence type="ECO:0000256" key="11">
    <source>
        <dbReference type="ARBA" id="ARBA00022989"/>
    </source>
</evidence>
<sequence length="381" mass="42668">MKSVKLKVALIANLIAVACLVILGVITFMFVKEALFEEVLKAETNYVKTAKNSMETFKARNSSALENLAKSILKRPIEQLDSQEALMHYIGKDLKDFRDAGRFLAVYIAQPNGELVVSDSDSDAKKIDFGIYGKADNYDARTREYFIEAVKANKAYTTASYIDVTTNLPCFTYSIPLYKDDKFLGVLAFDVLVTDLQTEFENLPGRTFVLDNEDKVFVSTDKTLLDPNYDIKFFADIAKNKADFEPFEYVTKNGQERFGICVKVSDFYTACIGESVDQIKAPVYKIAFIQIAIVIITSIASVLFLYFIVSKYLSPLITIQSGLNSFFDFINHKTQDISTINIKTNDEFGQMAAAINQNIQATKEGLDQDKQAVKESVTTVG</sequence>
<evidence type="ECO:0000256" key="5">
    <source>
        <dbReference type="ARBA" id="ARBA00022553"/>
    </source>
</evidence>
<evidence type="ECO:0000256" key="14">
    <source>
        <dbReference type="SAM" id="Phobius"/>
    </source>
</evidence>
<dbReference type="PANTHER" id="PTHR45528">
    <property type="entry name" value="SENSOR HISTIDINE KINASE CPXA"/>
    <property type="match status" value="1"/>
</dbReference>
<evidence type="ECO:0000256" key="1">
    <source>
        <dbReference type="ARBA" id="ARBA00000085"/>
    </source>
</evidence>
<protein>
    <recommendedName>
        <fullName evidence="3">histidine kinase</fullName>
        <ecNumber evidence="3">2.7.13.3</ecNumber>
    </recommendedName>
</protein>
<evidence type="ECO:0000256" key="7">
    <source>
        <dbReference type="ARBA" id="ARBA00022692"/>
    </source>
</evidence>
<dbReference type="GO" id="GO:0004673">
    <property type="term" value="F:protein histidine kinase activity"/>
    <property type="evidence" value="ECO:0007669"/>
    <property type="project" value="UniProtKB-EC"/>
</dbReference>
<dbReference type="SUPFAM" id="SSF103190">
    <property type="entry name" value="Sensory domain-like"/>
    <property type="match status" value="1"/>
</dbReference>
<feature type="non-terminal residue" evidence="16">
    <location>
        <position position="381"/>
    </location>
</feature>
<dbReference type="Pfam" id="PF02743">
    <property type="entry name" value="dCache_1"/>
    <property type="match status" value="1"/>
</dbReference>
<dbReference type="GO" id="GO:0005524">
    <property type="term" value="F:ATP binding"/>
    <property type="evidence" value="ECO:0007669"/>
    <property type="project" value="UniProtKB-KW"/>
</dbReference>
<keyword evidence="10" id="KW-0067">ATP-binding</keyword>